<proteinExistence type="predicted"/>
<keyword evidence="2" id="KW-1185">Reference proteome</keyword>
<dbReference type="EMBL" id="CP070969">
    <property type="protein sequence ID" value="QSF46545.1"/>
    <property type="molecule type" value="Genomic_DNA"/>
</dbReference>
<evidence type="ECO:0000313" key="1">
    <source>
        <dbReference type="EMBL" id="QSF46545.1"/>
    </source>
</evidence>
<organism evidence="1 2">
    <name type="scientific">Paenibacillus tianjinensis</name>
    <dbReference type="NCBI Taxonomy" id="2810347"/>
    <lineage>
        <taxon>Bacteria</taxon>
        <taxon>Bacillati</taxon>
        <taxon>Bacillota</taxon>
        <taxon>Bacilli</taxon>
        <taxon>Bacillales</taxon>
        <taxon>Paenibacillaceae</taxon>
        <taxon>Paenibacillus</taxon>
    </lineage>
</organism>
<protein>
    <submittedName>
        <fullName evidence="1">Uncharacterized protein</fullName>
    </submittedName>
</protein>
<reference evidence="1 2" key="1">
    <citation type="submission" date="2021-02" db="EMBL/GenBank/DDBJ databases">
        <title>Paenibacillus tianjinensis sp. nov.</title>
        <authorList>
            <person name="Liu H."/>
        </authorList>
    </citation>
    <scope>NUCLEOTIDE SEQUENCE [LARGE SCALE GENOMIC DNA]</scope>
    <source>
        <strain evidence="1 2">TB2019</strain>
    </source>
</reference>
<name>A0ABX7LEL4_9BACL</name>
<sequence length="61" mass="6877">MRVSRMSTQVLCLSLLTLTVLLMIVFSGCSLLHKEKAGGPLSHEINEQEDVVYSHGFKRSW</sequence>
<gene>
    <name evidence="1" type="ORF">JRJ22_08225</name>
</gene>
<evidence type="ECO:0000313" key="2">
    <source>
        <dbReference type="Proteomes" id="UP000663452"/>
    </source>
</evidence>
<dbReference type="Proteomes" id="UP000663452">
    <property type="component" value="Chromosome"/>
</dbReference>
<dbReference type="PROSITE" id="PS51257">
    <property type="entry name" value="PROKAR_LIPOPROTEIN"/>
    <property type="match status" value="1"/>
</dbReference>
<accession>A0ABX7LEL4</accession>
<dbReference type="RefSeq" id="WP_206104019.1">
    <property type="nucleotide sequence ID" value="NZ_CP070969.1"/>
</dbReference>